<dbReference type="Pfam" id="PF18759">
    <property type="entry name" value="Plavaka"/>
    <property type="match status" value="1"/>
</dbReference>
<reference evidence="2" key="1">
    <citation type="submission" date="2020-11" db="EMBL/GenBank/DDBJ databases">
        <authorList>
            <consortium name="DOE Joint Genome Institute"/>
            <person name="Ahrendt S."/>
            <person name="Riley R."/>
            <person name="Andreopoulos W."/>
            <person name="Labutti K."/>
            <person name="Pangilinan J."/>
            <person name="Ruiz-Duenas F.J."/>
            <person name="Barrasa J.M."/>
            <person name="Sanchez-Garcia M."/>
            <person name="Camarero S."/>
            <person name="Miyauchi S."/>
            <person name="Serrano A."/>
            <person name="Linde D."/>
            <person name="Babiker R."/>
            <person name="Drula E."/>
            <person name="Ayuso-Fernandez I."/>
            <person name="Pacheco R."/>
            <person name="Padilla G."/>
            <person name="Ferreira P."/>
            <person name="Barriuso J."/>
            <person name="Kellner H."/>
            <person name="Castanera R."/>
            <person name="Alfaro M."/>
            <person name="Ramirez L."/>
            <person name="Pisabarro A.G."/>
            <person name="Kuo A."/>
            <person name="Tritt A."/>
            <person name="Lipzen A."/>
            <person name="He G."/>
            <person name="Yan M."/>
            <person name="Ng V."/>
            <person name="Cullen D."/>
            <person name="Martin F."/>
            <person name="Rosso M.-N."/>
            <person name="Henrissat B."/>
            <person name="Hibbett D."/>
            <person name="Martinez A.T."/>
            <person name="Grigoriev I.V."/>
        </authorList>
    </citation>
    <scope>NUCLEOTIDE SEQUENCE</scope>
    <source>
        <strain evidence="2">CBS 506.95</strain>
    </source>
</reference>
<evidence type="ECO:0000313" key="3">
    <source>
        <dbReference type="Proteomes" id="UP000807306"/>
    </source>
</evidence>
<dbReference type="AlphaFoldDB" id="A0A9P6EI70"/>
<dbReference type="EMBL" id="MU157845">
    <property type="protein sequence ID" value="KAF9529566.1"/>
    <property type="molecule type" value="Genomic_DNA"/>
</dbReference>
<proteinExistence type="predicted"/>
<dbReference type="InterPro" id="IPR041078">
    <property type="entry name" value="Plavaka"/>
</dbReference>
<accession>A0A9P6EI70</accession>
<feature type="region of interest" description="Disordered" evidence="1">
    <location>
        <begin position="1040"/>
        <end position="1108"/>
    </location>
</feature>
<feature type="region of interest" description="Disordered" evidence="1">
    <location>
        <begin position="660"/>
        <end position="681"/>
    </location>
</feature>
<comment type="caution">
    <text evidence="2">The sequence shown here is derived from an EMBL/GenBank/DDBJ whole genome shotgun (WGS) entry which is preliminary data.</text>
</comment>
<dbReference type="OrthoDB" id="3183767at2759"/>
<gene>
    <name evidence="2" type="ORF">CPB83DRAFT_868975</name>
</gene>
<sequence>MPEAPRQKPRHQPDQLPEALIAVPLEESDKRQRPAPFLHRATGFVQGCLATVANTFGIWREYEQRPTFDPDAALRDEDFTARHLTDVLPSQESTTKPDQHPSYWPFPNQTIHAVMKWLNNGNTSKSEAETTKFVHDIILTPSFKADDLIGFNAHQENQRLDKAISKDSLRAQFQESTVEIQVPSGDAKVGPKPFAVPGLLHRKLTTVILEAFNSPLAHLYHLSPFTLFHTSPTTNLPDRIHSEIYTSDSFLEETRKVRQDSPVPPDDRDCTREKVVAAIMFASDETHLTDFGIAKAWPIYLMLGNLTKYLRSQPNSGAMHHLAYIPSLPPSFKDFAESFHAKWNTQRNQILTHCRRDLMHAVWEKILDDDFIHMYTYGMVIKCIDGIERRIYPRLFTYSADYPEKVLLATIRDKGLCPCPRCLISKSNLDRMGLKLDIRVRINKLREYMGKKVEAARTIIYKEARPINGPKVEGLLKSFSGVPTENAFVKCLGKEFNPSRMLVVDLLHKFELGVWKTLFTHLIRLLYAAGNGSDSLVVELDRRYRQISTFGHGTIRKFSTNSSEMKKLAARDFEDLLQCAIPAFEGLLPSPHNARLMKLLYRTAEWHALAKLRMHTDTTLTLLEDLTTEFGKLMREFRDLSCPQFETVELPREAAARARKVMPESATKKGKKPQTANTSSRKSRLLNILTVKFHFLGDYVRHIRLFGTTDSYSTQLGELAHRLVKRLYGLTNKKNATKQIGQRVTRKEVLTKDEQHEIVEAAQRQQFSDHHHISESSNRPLYLFEQTHKNQDDPAYKNFIPKLQDHLLGRLLEKNFDGDDQKFSDDDRNSISLRNNTFYQHSTLRINYTTYDLRRDYDTVNPRTHPFVMLRSPQDDSGEHPFWYAAVLGVYHAYVQHRGAASRDFHPRKMEFLLVRWLGLVPGRRFGRKQAKLPQVGFVPDSDDYAFSFLDPSLIIRGCHLIPAFVDGRTQELLSTIRESAARPAGGLDDWRGYYVGIFVDRDMIMRFLGLGIGHNRENRRPNEADHMMEVDSPSPIADEAEDEAQATPNNDDDEEIGETQKEGEVGEEVEEEEEEEEEGSDNDEDVFEDDEEVESDESEDDLGHDDL</sequence>
<name>A0A9P6EI70_9AGAR</name>
<organism evidence="2 3">
    <name type="scientific">Crepidotus variabilis</name>
    <dbReference type="NCBI Taxonomy" id="179855"/>
    <lineage>
        <taxon>Eukaryota</taxon>
        <taxon>Fungi</taxon>
        <taxon>Dikarya</taxon>
        <taxon>Basidiomycota</taxon>
        <taxon>Agaricomycotina</taxon>
        <taxon>Agaricomycetes</taxon>
        <taxon>Agaricomycetidae</taxon>
        <taxon>Agaricales</taxon>
        <taxon>Agaricineae</taxon>
        <taxon>Crepidotaceae</taxon>
        <taxon>Crepidotus</taxon>
    </lineage>
</organism>
<evidence type="ECO:0000313" key="2">
    <source>
        <dbReference type="EMBL" id="KAF9529566.1"/>
    </source>
</evidence>
<protein>
    <submittedName>
        <fullName evidence="2">Uncharacterized protein</fullName>
    </submittedName>
</protein>
<feature type="compositionally biased region" description="Acidic residues" evidence="1">
    <location>
        <begin position="1040"/>
        <end position="1058"/>
    </location>
</feature>
<evidence type="ECO:0000256" key="1">
    <source>
        <dbReference type="SAM" id="MobiDB-lite"/>
    </source>
</evidence>
<dbReference type="Proteomes" id="UP000807306">
    <property type="component" value="Unassembled WGS sequence"/>
</dbReference>
<keyword evidence="3" id="KW-1185">Reference proteome</keyword>
<feature type="compositionally biased region" description="Acidic residues" evidence="1">
    <location>
        <begin position="1066"/>
        <end position="1108"/>
    </location>
</feature>